<dbReference type="Gene3D" id="3.30.1380.20">
    <property type="entry name" value="Trafficking protein particle complex subunit 3"/>
    <property type="match status" value="1"/>
</dbReference>
<dbReference type="InterPro" id="IPR024096">
    <property type="entry name" value="NO_sig/Golgi_transp_ligand-bd"/>
</dbReference>
<sequence length="203" mass="21718">MAALAEADLRADAVDPASARIGPNALLQLHPLLREAGLAGPVYAAAGVTEMPDGSGMIDERPVARVHQELRRLAPDRAADLAYEAGVGTGRYILAHRIPRMAQTLLVAMPAPVAARLLSRAIAANAWTFAGSGDFRVVSPFVFELRDNPIVRGERADHPLCDWHCGVFTTLYAALVHPHMRCTETTCCAMGAPACRFELARAA</sequence>
<feature type="domain" description="4-vinyl reductase 4VR" evidence="1">
    <location>
        <begin position="140"/>
        <end position="201"/>
    </location>
</feature>
<dbReference type="SMART" id="SM00989">
    <property type="entry name" value="V4R"/>
    <property type="match status" value="1"/>
</dbReference>
<dbReference type="InterPro" id="IPR004096">
    <property type="entry name" value="V4R"/>
</dbReference>
<dbReference type="AlphaFoldDB" id="A0A365UB20"/>
<evidence type="ECO:0000259" key="1">
    <source>
        <dbReference type="SMART" id="SM00989"/>
    </source>
</evidence>
<dbReference type="SUPFAM" id="SSF111126">
    <property type="entry name" value="Ligand-binding domain in the NO signalling and Golgi transport"/>
    <property type="match status" value="1"/>
</dbReference>
<dbReference type="PANTHER" id="PTHR35090:SF1">
    <property type="entry name" value="SLR0144 PROTEIN"/>
    <property type="match status" value="1"/>
</dbReference>
<dbReference type="OrthoDB" id="2080515at2"/>
<evidence type="ECO:0000313" key="2">
    <source>
        <dbReference type="EMBL" id="RBI85497.1"/>
    </source>
</evidence>
<evidence type="ECO:0000313" key="3">
    <source>
        <dbReference type="Proteomes" id="UP000253370"/>
    </source>
</evidence>
<dbReference type="GO" id="GO:0030494">
    <property type="term" value="P:bacteriochlorophyll biosynthetic process"/>
    <property type="evidence" value="ECO:0007669"/>
    <property type="project" value="InterPro"/>
</dbReference>
<accession>A0A365UB20</accession>
<reference evidence="2 3" key="1">
    <citation type="submission" date="2018-07" db="EMBL/GenBank/DDBJ databases">
        <title>Rhodosalinus sp. strain E84T genomic sequence and assembly.</title>
        <authorList>
            <person name="Liu Z.-W."/>
            <person name="Lu D.-C."/>
        </authorList>
    </citation>
    <scope>NUCLEOTIDE SEQUENCE [LARGE SCALE GENOMIC DNA]</scope>
    <source>
        <strain evidence="2 3">E84</strain>
    </source>
</reference>
<gene>
    <name evidence="2" type="primary">bchJ</name>
    <name evidence="2" type="ORF">DRV85_07075</name>
</gene>
<dbReference type="Proteomes" id="UP000253370">
    <property type="component" value="Unassembled WGS sequence"/>
</dbReference>
<dbReference type="RefSeq" id="WP_113288755.1">
    <property type="nucleotide sequence ID" value="NZ_QNTQ01000006.1"/>
</dbReference>
<dbReference type="NCBIfam" id="TIGR02019">
    <property type="entry name" value="BchJ"/>
    <property type="match status" value="1"/>
</dbReference>
<dbReference type="EMBL" id="QNTQ01000006">
    <property type="protein sequence ID" value="RBI85497.1"/>
    <property type="molecule type" value="Genomic_DNA"/>
</dbReference>
<dbReference type="InterPro" id="IPR010249">
    <property type="entry name" value="BchJ"/>
</dbReference>
<dbReference type="GO" id="GO:0015979">
    <property type="term" value="P:photosynthesis"/>
    <property type="evidence" value="ECO:0007669"/>
    <property type="project" value="InterPro"/>
</dbReference>
<dbReference type="Pfam" id="PF02830">
    <property type="entry name" value="V4R"/>
    <property type="match status" value="1"/>
</dbReference>
<proteinExistence type="predicted"/>
<keyword evidence="3" id="KW-1185">Reference proteome</keyword>
<protein>
    <submittedName>
        <fullName evidence="2">Bacteriochlorophyll 4-vinyl reductase</fullName>
    </submittedName>
</protein>
<comment type="caution">
    <text evidence="2">The sequence shown here is derived from an EMBL/GenBank/DDBJ whole genome shotgun (WGS) entry which is preliminary data.</text>
</comment>
<name>A0A365UB20_9RHOB</name>
<organism evidence="2 3">
    <name type="scientific">Rhodosalinus halophilus</name>
    <dbReference type="NCBI Taxonomy" id="2259333"/>
    <lineage>
        <taxon>Bacteria</taxon>
        <taxon>Pseudomonadati</taxon>
        <taxon>Pseudomonadota</taxon>
        <taxon>Alphaproteobacteria</taxon>
        <taxon>Rhodobacterales</taxon>
        <taxon>Paracoccaceae</taxon>
        <taxon>Rhodosalinus</taxon>
    </lineage>
</organism>
<dbReference type="PANTHER" id="PTHR35090">
    <property type="entry name" value="DNA-DIRECTED RNA POLYMERASE SUBUNIT I"/>
    <property type="match status" value="1"/>
</dbReference>